<evidence type="ECO:0000256" key="3">
    <source>
        <dbReference type="ARBA" id="ARBA00022588"/>
    </source>
</evidence>
<dbReference type="GO" id="GO:0002224">
    <property type="term" value="P:toll-like receptor signaling pathway"/>
    <property type="evidence" value="ECO:0007669"/>
    <property type="project" value="UniProtKB-UniRule"/>
</dbReference>
<feature type="transmembrane region" description="Helical" evidence="17">
    <location>
        <begin position="591"/>
        <end position="613"/>
    </location>
</feature>
<keyword evidence="10 17" id="KW-0472">Membrane</keyword>
<keyword evidence="12 15" id="KW-0675">Receptor</keyword>
<feature type="disulfide bond" evidence="16">
    <location>
        <begin position="355"/>
        <end position="384"/>
    </location>
</feature>
<keyword evidence="11 16" id="KW-1015">Disulfide bond</keyword>
<dbReference type="InterPro" id="IPR035897">
    <property type="entry name" value="Toll_tir_struct_dom_sf"/>
</dbReference>
<sequence length="785" mass="89791">MFVLLTLLTLSWGWCVSPHPRPKCDRCNENFVCDCTSLNLQEVPAISTTSVISLDLSFNEIKTIGQDDFFEYSNLHVLILRGNMISSIAEQGFLTLRKLEVLDLSDNQLNGLSEMWFKSLSSLHHLNLLGNEYKTFGGKTLFRSMTQLSTLMVGNGFLASVSKDSFIGPNHLQSFVFHGSNLQNYQPGSFSQINSIDEVTVSINGPFQINTSLTTDILRDLSRPETKIILSDLRISWQQLKPFQVIFQKGVKNFLLRNLSCNMDTIGELFAMTHMSELTSIGLEDSEFNGEPTLSMEFPELPHIREIYIKNVKIEKFYIFPALICGNFLCLPVLRFASQLKRLIIIDSNYFAMPCFQSLLFISLEYLDISRNQFSDLTVPEAFCHGQWTFLNLVTFNVSSNYLKSFDTLSHLFRGMEKLAALDVSLNVFRTMPLICVWPLSLRYLNLSSCQLRGVTSCLPQTLHILDLSYNDLMVFNQSISDLTELHLSGNRFKTLPEGKLFDRLEVLYIKSNPFISFSQNQIRNFGGLGILEAGTDTYVCSCEFVNFFNHELGHLVSLKDGRQAYICSSPFALRGTKVSDAQLSVFECHAALAFSALCVFVLVVVIGAMVMCHKLHMIWYVRMTWAWLQAKRRPVARKDQVCYDAFVSYSESDSEWVEELLVPELEGAQPPFRLCLHKRDFLPGGWIADSIMAAMEKSHKILFIVTQHFVQSDWCRLELEYSHFRLFDAGILILLEPIPDSTIPKRFCKLRKVMNSRTYLEWPEEGNERSRFWQSLKDTLHMAE</sequence>
<evidence type="ECO:0000256" key="13">
    <source>
        <dbReference type="ARBA" id="ARBA00023180"/>
    </source>
</evidence>
<dbReference type="Pfam" id="PF13855">
    <property type="entry name" value="LRR_8"/>
    <property type="match status" value="1"/>
</dbReference>
<evidence type="ECO:0000256" key="10">
    <source>
        <dbReference type="ARBA" id="ARBA00023136"/>
    </source>
</evidence>
<protein>
    <recommendedName>
        <fullName evidence="15">Toll-like receptor 2</fullName>
    </recommendedName>
</protein>
<feature type="disulfide bond" evidence="16">
    <location>
        <begin position="27"/>
        <end position="33"/>
    </location>
</feature>
<dbReference type="SUPFAM" id="SSF52058">
    <property type="entry name" value="L domain-like"/>
    <property type="match status" value="1"/>
</dbReference>
<dbReference type="PANTHER" id="PTHR24365:SF17">
    <property type="entry name" value="TOLL-LIKE RECEPTOR 2"/>
    <property type="match status" value="1"/>
</dbReference>
<dbReference type="GO" id="GO:0043235">
    <property type="term" value="C:receptor complex"/>
    <property type="evidence" value="ECO:0007669"/>
    <property type="project" value="TreeGrafter"/>
</dbReference>
<comment type="function">
    <text evidence="15">Cooperates with LY96 to mediate the innate immune response to bacterial lipoproteins and other microbial cell wall components. Cooperates with TLR1 or TLR6 to mediate the innate immune response to bacterial lipoproteins or lipopeptides. Acts via MYD88 and TRAF6, leading to NF-kappa-B activation, cytokine secretion and the inflammatory response.</text>
</comment>
<dbReference type="Proteomes" id="UP000823561">
    <property type="component" value="Chromosome 1"/>
</dbReference>
<organism evidence="19 20">
    <name type="scientific">Alosa alosa</name>
    <name type="common">allis shad</name>
    <dbReference type="NCBI Taxonomy" id="278164"/>
    <lineage>
        <taxon>Eukaryota</taxon>
        <taxon>Metazoa</taxon>
        <taxon>Chordata</taxon>
        <taxon>Craniata</taxon>
        <taxon>Vertebrata</taxon>
        <taxon>Euteleostomi</taxon>
        <taxon>Actinopterygii</taxon>
        <taxon>Neopterygii</taxon>
        <taxon>Teleostei</taxon>
        <taxon>Clupei</taxon>
        <taxon>Clupeiformes</taxon>
        <taxon>Clupeoidei</taxon>
        <taxon>Clupeidae</taxon>
        <taxon>Alosa</taxon>
    </lineage>
</organism>
<evidence type="ECO:0000256" key="5">
    <source>
        <dbReference type="ARBA" id="ARBA00022692"/>
    </source>
</evidence>
<evidence type="ECO:0000256" key="4">
    <source>
        <dbReference type="ARBA" id="ARBA00022614"/>
    </source>
</evidence>
<dbReference type="InterPro" id="IPR003591">
    <property type="entry name" value="Leu-rich_rpt_typical-subtyp"/>
</dbReference>
<evidence type="ECO:0000256" key="1">
    <source>
        <dbReference type="ARBA" id="ARBA00004479"/>
    </source>
</evidence>
<gene>
    <name evidence="19" type="ORF">AALO_G00013450</name>
</gene>
<dbReference type="GO" id="GO:0005886">
    <property type="term" value="C:plasma membrane"/>
    <property type="evidence" value="ECO:0007669"/>
    <property type="project" value="TreeGrafter"/>
</dbReference>
<dbReference type="SMART" id="SM00369">
    <property type="entry name" value="LRR_TYP"/>
    <property type="match status" value="5"/>
</dbReference>
<evidence type="ECO:0000256" key="15">
    <source>
        <dbReference type="PIRNR" id="PIRNR037595"/>
    </source>
</evidence>
<feature type="domain" description="TIR" evidence="18">
    <location>
        <begin position="642"/>
        <end position="781"/>
    </location>
</feature>
<keyword evidence="6" id="KW-0732">Signal</keyword>
<evidence type="ECO:0000256" key="9">
    <source>
        <dbReference type="ARBA" id="ARBA00022989"/>
    </source>
</evidence>
<dbReference type="InterPro" id="IPR017241">
    <property type="entry name" value="Toll-like_receptor"/>
</dbReference>
<dbReference type="PROSITE" id="PS50104">
    <property type="entry name" value="TIR"/>
    <property type="match status" value="1"/>
</dbReference>
<evidence type="ECO:0000259" key="18">
    <source>
        <dbReference type="PROSITE" id="PS50104"/>
    </source>
</evidence>
<dbReference type="PANTHER" id="PTHR24365">
    <property type="entry name" value="TOLL-LIKE RECEPTOR"/>
    <property type="match status" value="1"/>
</dbReference>
<dbReference type="Gene3D" id="3.80.10.10">
    <property type="entry name" value="Ribonuclease Inhibitor"/>
    <property type="match status" value="1"/>
</dbReference>
<comment type="subcellular location">
    <subcellularLocation>
        <location evidence="1">Membrane</location>
        <topology evidence="1">Single-pass type I membrane protein</topology>
    </subcellularLocation>
</comment>
<dbReference type="InterPro" id="IPR032675">
    <property type="entry name" value="LRR_dom_sf"/>
</dbReference>
<evidence type="ECO:0000313" key="20">
    <source>
        <dbReference type="Proteomes" id="UP000823561"/>
    </source>
</evidence>
<keyword evidence="7" id="KW-0677">Repeat</keyword>
<reference evidence="19 20" key="1">
    <citation type="submission" date="2020-10" db="EMBL/GenBank/DDBJ databases">
        <title>Chromosome-scale genome assembly of the Allis shad, Alosa alosa.</title>
        <authorList>
            <person name="Margot Z."/>
            <person name="Christophe K."/>
            <person name="Cabau C."/>
            <person name="Louis A."/>
            <person name="Berthelot C."/>
            <person name="Parey E."/>
            <person name="Roest Crollius H."/>
            <person name="Montfort J."/>
            <person name="Robinson-Rechavi M."/>
            <person name="Bucao C."/>
            <person name="Bouchez O."/>
            <person name="Gislard M."/>
            <person name="Lluch J."/>
            <person name="Milhes M."/>
            <person name="Lampietro C."/>
            <person name="Lopez Roques C."/>
            <person name="Donnadieu C."/>
            <person name="Braasch I."/>
            <person name="Desvignes T."/>
            <person name="Postlethwait J."/>
            <person name="Bobe J."/>
            <person name="Guiguen Y."/>
        </authorList>
    </citation>
    <scope>NUCLEOTIDE SEQUENCE [LARGE SCALE GENOMIC DNA]</scope>
    <source>
        <strain evidence="19">M-15738</strain>
        <tissue evidence="19">Blood</tissue>
    </source>
</reference>
<keyword evidence="20" id="KW-1185">Reference proteome</keyword>
<keyword evidence="5 17" id="KW-0812">Transmembrane</keyword>
<evidence type="ECO:0000313" key="19">
    <source>
        <dbReference type="EMBL" id="KAG5286313.1"/>
    </source>
</evidence>
<accession>A0AAV6HG37</accession>
<dbReference type="Gene3D" id="3.40.50.10140">
    <property type="entry name" value="Toll/interleukin-1 receptor homology (TIR) domain"/>
    <property type="match status" value="1"/>
</dbReference>
<dbReference type="PROSITE" id="PS51450">
    <property type="entry name" value="LRR"/>
    <property type="match status" value="2"/>
</dbReference>
<dbReference type="Pfam" id="PF00560">
    <property type="entry name" value="LRR_1"/>
    <property type="match status" value="2"/>
</dbReference>
<keyword evidence="9 17" id="KW-1133">Transmembrane helix</keyword>
<name>A0AAV6HG37_9TELE</name>
<evidence type="ECO:0000256" key="11">
    <source>
        <dbReference type="ARBA" id="ARBA00023157"/>
    </source>
</evidence>
<comment type="caution">
    <text evidence="19">The sequence shown here is derived from an EMBL/GenBank/DDBJ whole genome shotgun (WGS) entry which is preliminary data.</text>
</comment>
<evidence type="ECO:0000256" key="7">
    <source>
        <dbReference type="ARBA" id="ARBA00022737"/>
    </source>
</evidence>
<dbReference type="InterPro" id="IPR000157">
    <property type="entry name" value="TIR_dom"/>
</dbReference>
<dbReference type="FunFam" id="3.40.50.10140:FF:000001">
    <property type="entry name" value="Toll-like receptor 2"/>
    <property type="match status" value="1"/>
</dbReference>
<dbReference type="EMBL" id="JADWDJ010000001">
    <property type="protein sequence ID" value="KAG5286313.1"/>
    <property type="molecule type" value="Genomic_DNA"/>
</dbReference>
<evidence type="ECO:0000256" key="17">
    <source>
        <dbReference type="SAM" id="Phobius"/>
    </source>
</evidence>
<comment type="similarity">
    <text evidence="2 15">Belongs to the Toll-like receptor family.</text>
</comment>
<dbReference type="AlphaFoldDB" id="A0AAV6HG37"/>
<dbReference type="PIRSF" id="PIRSF037595">
    <property type="entry name" value="Toll-like_receptor"/>
    <property type="match status" value="1"/>
</dbReference>
<evidence type="ECO:0000256" key="14">
    <source>
        <dbReference type="ARBA" id="ARBA00023198"/>
    </source>
</evidence>
<evidence type="ECO:0000256" key="16">
    <source>
        <dbReference type="PIRSR" id="PIRSR037595-2"/>
    </source>
</evidence>
<evidence type="ECO:0000256" key="12">
    <source>
        <dbReference type="ARBA" id="ARBA00023170"/>
    </source>
</evidence>
<dbReference type="GO" id="GO:0006954">
    <property type="term" value="P:inflammatory response"/>
    <property type="evidence" value="ECO:0007669"/>
    <property type="project" value="UniProtKB-UniRule"/>
</dbReference>
<dbReference type="InterPro" id="IPR001611">
    <property type="entry name" value="Leu-rich_rpt"/>
</dbReference>
<proteinExistence type="inferred from homology"/>
<keyword evidence="4" id="KW-0433">Leucine-rich repeat</keyword>
<keyword evidence="3 15" id="KW-0399">Innate immunity</keyword>
<dbReference type="Pfam" id="PF01582">
    <property type="entry name" value="TIR"/>
    <property type="match status" value="1"/>
</dbReference>
<dbReference type="GO" id="GO:0042497">
    <property type="term" value="F:triacyl lipopeptide binding"/>
    <property type="evidence" value="ECO:0007669"/>
    <property type="project" value="TreeGrafter"/>
</dbReference>
<feature type="disulfide bond" evidence="16">
    <location>
        <begin position="436"/>
        <end position="458"/>
    </location>
</feature>
<dbReference type="SUPFAM" id="SSF52200">
    <property type="entry name" value="Toll/Interleukin receptor TIR domain"/>
    <property type="match status" value="1"/>
</dbReference>
<evidence type="ECO:0000256" key="2">
    <source>
        <dbReference type="ARBA" id="ARBA00009634"/>
    </source>
</evidence>
<dbReference type="GO" id="GO:0004888">
    <property type="term" value="F:transmembrane signaling receptor activity"/>
    <property type="evidence" value="ECO:0007669"/>
    <property type="project" value="InterPro"/>
</dbReference>
<keyword evidence="13" id="KW-0325">Glycoprotein</keyword>
<keyword evidence="8 15" id="KW-0391">Immunity</keyword>
<dbReference type="SMART" id="SM00255">
    <property type="entry name" value="TIR"/>
    <property type="match status" value="1"/>
</dbReference>
<keyword evidence="14 15" id="KW-0395">Inflammatory response</keyword>
<dbReference type="PRINTS" id="PR01537">
    <property type="entry name" value="INTRLKN1R1F"/>
</dbReference>
<dbReference type="GO" id="GO:0045087">
    <property type="term" value="P:innate immune response"/>
    <property type="evidence" value="ECO:0007669"/>
    <property type="project" value="UniProtKB-UniRule"/>
</dbReference>
<evidence type="ECO:0000256" key="6">
    <source>
        <dbReference type="ARBA" id="ARBA00022729"/>
    </source>
</evidence>
<evidence type="ECO:0000256" key="8">
    <source>
        <dbReference type="ARBA" id="ARBA00022859"/>
    </source>
</evidence>